<evidence type="ECO:0000313" key="5">
    <source>
        <dbReference type="Proteomes" id="UP000218113"/>
    </source>
</evidence>
<dbReference type="PANTHER" id="PTHR22847">
    <property type="entry name" value="WD40 REPEAT PROTEIN"/>
    <property type="match status" value="1"/>
</dbReference>
<organism evidence="4 5">
    <name type="scientific">SAR324 cluster bacterium</name>
    <dbReference type="NCBI Taxonomy" id="2024889"/>
    <lineage>
        <taxon>Bacteria</taxon>
        <taxon>Deltaproteobacteria</taxon>
        <taxon>SAR324 cluster</taxon>
    </lineage>
</organism>
<dbReference type="InterPro" id="IPR036322">
    <property type="entry name" value="WD40_repeat_dom_sf"/>
</dbReference>
<evidence type="ECO:0000256" key="1">
    <source>
        <dbReference type="ARBA" id="ARBA00022574"/>
    </source>
</evidence>
<dbReference type="SUPFAM" id="SSF50978">
    <property type="entry name" value="WD40 repeat-like"/>
    <property type="match status" value="1"/>
</dbReference>
<evidence type="ECO:0000256" key="2">
    <source>
        <dbReference type="ARBA" id="ARBA00022737"/>
    </source>
</evidence>
<dbReference type="Pfam" id="PF00400">
    <property type="entry name" value="WD40"/>
    <property type="match status" value="7"/>
</dbReference>
<dbReference type="InterPro" id="IPR015943">
    <property type="entry name" value="WD40/YVTN_repeat-like_dom_sf"/>
</dbReference>
<dbReference type="PROSITE" id="PS50082">
    <property type="entry name" value="WD_REPEATS_2"/>
    <property type="match status" value="7"/>
</dbReference>
<dbReference type="SMART" id="SM00320">
    <property type="entry name" value="WD40"/>
    <property type="match status" value="7"/>
</dbReference>
<dbReference type="InterPro" id="IPR011990">
    <property type="entry name" value="TPR-like_helical_dom_sf"/>
</dbReference>
<feature type="repeat" description="WD" evidence="3">
    <location>
        <begin position="441"/>
        <end position="480"/>
    </location>
</feature>
<gene>
    <name evidence="4" type="ORF">COB67_09895</name>
</gene>
<dbReference type="PANTHER" id="PTHR22847:SF637">
    <property type="entry name" value="WD REPEAT DOMAIN 5B"/>
    <property type="match status" value="1"/>
</dbReference>
<evidence type="ECO:0000256" key="3">
    <source>
        <dbReference type="PROSITE-ProRule" id="PRU00221"/>
    </source>
</evidence>
<dbReference type="EMBL" id="NVSR01000087">
    <property type="protein sequence ID" value="PCI26669.1"/>
    <property type="molecule type" value="Genomic_DNA"/>
</dbReference>
<dbReference type="PRINTS" id="PR00320">
    <property type="entry name" value="GPROTEINBRPT"/>
</dbReference>
<feature type="repeat" description="WD" evidence="3">
    <location>
        <begin position="482"/>
        <end position="514"/>
    </location>
</feature>
<dbReference type="PROSITE" id="PS00678">
    <property type="entry name" value="WD_REPEATS_1"/>
    <property type="match status" value="2"/>
</dbReference>
<dbReference type="InterPro" id="IPR020472">
    <property type="entry name" value="WD40_PAC1"/>
</dbReference>
<feature type="repeat" description="WD" evidence="3">
    <location>
        <begin position="285"/>
        <end position="324"/>
    </location>
</feature>
<dbReference type="CDD" id="cd00200">
    <property type="entry name" value="WD40"/>
    <property type="match status" value="1"/>
</dbReference>
<dbReference type="Gene3D" id="2.130.10.10">
    <property type="entry name" value="YVTN repeat-like/Quinoprotein amine dehydrogenase"/>
    <property type="match status" value="2"/>
</dbReference>
<dbReference type="Gene3D" id="1.25.40.10">
    <property type="entry name" value="Tetratricopeptide repeat domain"/>
    <property type="match status" value="1"/>
</dbReference>
<sequence length="593" mass="68087">MKIQMIQRGFMARQLIFLLLFVLILGGCASTATDYQKAKTTNTIIAYQRFIRKNLDSPEAKQAQIRIKRMQAAAIKKKAKQEDNVYFTAKKAGSTKAWERFLIDHRENRHWDEAQQALKRMKGDKKDSKRFAQLQKKYPVKKGIGQYDENLRQAIQGHETFIRKYARNLYLPEVKKTLIFLKKLKRENQEFSAYNLKNTVEGYTEFIKKYPSNRFVYRAKIRRDTFLYQSIREVDTIKAYTSFLQEYPKNSNRDLVLRRRDFLVERKKTIKNLKTVVIDKNIDSMQGHQARVSSLSIGGKYLVSGSYDRTIKVWQLKTGELLHTLSGHQDRVLAVATNGRQIASGSYDGTVRIWDLQEGKELKKYDAHQAAVSAVTFDGDLVISASHDGRIIFWDGKGTTLKAHQDAISSLVTSEKYLISGSRDGTIKVWDKKSLKLVKTLKRHEDSVTSLAINDQYLVSGAYDKQINLWKVNDGFRFSKSLTGHEDAVLAVAIDNNLVVSGSYDKTVRIWDLEKQGNPKIIQGHFRPVYSIALQGSTIVSGSQDHRINAWQNREYEKPFQAIQEITKNLLVDYVNVVEQVPPEVSKPTLNSK</sequence>
<comment type="caution">
    <text evidence="4">The sequence shown here is derived from an EMBL/GenBank/DDBJ whole genome shotgun (WGS) entry which is preliminary data.</text>
</comment>
<feature type="repeat" description="WD" evidence="3">
    <location>
        <begin position="325"/>
        <end position="364"/>
    </location>
</feature>
<proteinExistence type="predicted"/>
<dbReference type="Proteomes" id="UP000218113">
    <property type="component" value="Unassembled WGS sequence"/>
</dbReference>
<feature type="repeat" description="WD" evidence="3">
    <location>
        <begin position="401"/>
        <end position="440"/>
    </location>
</feature>
<accession>A0A2A4T054</accession>
<feature type="non-terminal residue" evidence="4">
    <location>
        <position position="593"/>
    </location>
</feature>
<protein>
    <submittedName>
        <fullName evidence="4">Uncharacterized protein</fullName>
    </submittedName>
</protein>
<dbReference type="PROSITE" id="PS51257">
    <property type="entry name" value="PROKAR_LIPOPROTEIN"/>
    <property type="match status" value="1"/>
</dbReference>
<keyword evidence="2" id="KW-0677">Repeat</keyword>
<dbReference type="InterPro" id="IPR001680">
    <property type="entry name" value="WD40_rpt"/>
</dbReference>
<dbReference type="PROSITE" id="PS50294">
    <property type="entry name" value="WD_REPEATS_REGION"/>
    <property type="match status" value="6"/>
</dbReference>
<dbReference type="AlphaFoldDB" id="A0A2A4T054"/>
<keyword evidence="1 3" id="KW-0853">WD repeat</keyword>
<dbReference type="InterPro" id="IPR019775">
    <property type="entry name" value="WD40_repeat_CS"/>
</dbReference>
<feature type="repeat" description="WD" evidence="3">
    <location>
        <begin position="365"/>
        <end position="395"/>
    </location>
</feature>
<feature type="repeat" description="WD" evidence="3">
    <location>
        <begin position="522"/>
        <end position="552"/>
    </location>
</feature>
<reference evidence="5" key="1">
    <citation type="submission" date="2017-08" db="EMBL/GenBank/DDBJ databases">
        <title>A dynamic microbial community with high functional redundancy inhabits the cold, oxic subseafloor aquifer.</title>
        <authorList>
            <person name="Tully B.J."/>
            <person name="Wheat C.G."/>
            <person name="Glazer B.T."/>
            <person name="Huber J.A."/>
        </authorList>
    </citation>
    <scope>NUCLEOTIDE SEQUENCE [LARGE SCALE GENOMIC DNA]</scope>
</reference>
<evidence type="ECO:0000313" key="4">
    <source>
        <dbReference type="EMBL" id="PCI26669.1"/>
    </source>
</evidence>
<name>A0A2A4T054_9DELT</name>